<sequence>MNFFSPKIGIDLGTVNCLVCNDQKEILLNEPSIVAIIKETQEIMAVGKDALEMLGKTPENIEAIRPLFNGAIANYTITEQMLAYFITSSLGRVRIIKPDVAVSIPSGSTSVEYRAVLDALNSAGAKNGYLVPESLAAAIGAELPVFSPTGNMIVNSGGGTTEVAVVSLGGLVSYNSVRTAGNKLDDSIVNYIRKKHNLLIGPSTAEKIKIKIGSAVKVTENKQKNVQVRGRDNASGMPKNIVFTTNEVVEAIEIPLKEMINGIKSVLENTSPELSSDILDKGMVLSGGTALLPGLDDYITQSTGIPAIKAEEPLYCVINGLGIILNNLKYFERSLIK</sequence>
<dbReference type="AlphaFoldDB" id="A0A2H0R9K3"/>
<feature type="binding site" evidence="6">
    <location>
        <begin position="158"/>
        <end position="160"/>
    </location>
    <ligand>
        <name>ATP</name>
        <dbReference type="ChEBI" id="CHEBI:30616"/>
    </ligand>
</feature>
<dbReference type="Gene3D" id="3.30.420.40">
    <property type="match status" value="3"/>
</dbReference>
<name>A0A2H0R9K3_UNCKA</name>
<dbReference type="CDD" id="cd10225">
    <property type="entry name" value="ASKHA_NBD_MreB-like"/>
    <property type="match status" value="1"/>
</dbReference>
<keyword evidence="2 6" id="KW-0547">Nucleotide-binding</keyword>
<dbReference type="GO" id="GO:0008360">
    <property type="term" value="P:regulation of cell shape"/>
    <property type="evidence" value="ECO:0007669"/>
    <property type="project" value="UniProtKB-UniRule"/>
</dbReference>
<comment type="subcellular location">
    <subcellularLocation>
        <location evidence="6">Cytoplasm</location>
    </subcellularLocation>
    <text evidence="6">Membrane-associated.</text>
</comment>
<dbReference type="PANTHER" id="PTHR42749:SF1">
    <property type="entry name" value="CELL SHAPE-DETERMINING PROTEIN MREB"/>
    <property type="match status" value="1"/>
</dbReference>
<comment type="function">
    <text evidence="6">Forms membrane-associated dynamic filaments that are essential for cell shape determination. Acts by regulating cell wall synthesis and cell elongation, and thus cell shape. A feedback loop between cell geometry and MreB localization may maintain elongated cell shape by targeting cell wall growth to regions of negative cell wall curvature.</text>
</comment>
<keyword evidence="4 6" id="KW-0133">Cell shape</keyword>
<keyword evidence="1 6" id="KW-0963">Cytoplasm</keyword>
<gene>
    <name evidence="6" type="primary">mreB</name>
    <name evidence="7" type="ORF">COV24_03900</name>
</gene>
<comment type="caution">
    <text evidence="7">The sequence shown here is derived from an EMBL/GenBank/DDBJ whole genome shotgun (WGS) entry which is preliminary data.</text>
</comment>
<evidence type="ECO:0000313" key="7">
    <source>
        <dbReference type="EMBL" id="PIR43209.1"/>
    </source>
</evidence>
<dbReference type="GO" id="GO:0000902">
    <property type="term" value="P:cell morphogenesis"/>
    <property type="evidence" value="ECO:0007669"/>
    <property type="project" value="InterPro"/>
</dbReference>
<dbReference type="InterPro" id="IPR004753">
    <property type="entry name" value="MreB"/>
</dbReference>
<dbReference type="GO" id="GO:0005737">
    <property type="term" value="C:cytoplasm"/>
    <property type="evidence" value="ECO:0007669"/>
    <property type="project" value="UniProtKB-SubCell"/>
</dbReference>
<reference evidence="7 8" key="1">
    <citation type="submission" date="2017-09" db="EMBL/GenBank/DDBJ databases">
        <title>Depth-based differentiation of microbial function through sediment-hosted aquifers and enrichment of novel symbionts in the deep terrestrial subsurface.</title>
        <authorList>
            <person name="Probst A.J."/>
            <person name="Ladd B."/>
            <person name="Jarett J.K."/>
            <person name="Geller-Mcgrath D.E."/>
            <person name="Sieber C.M."/>
            <person name="Emerson J.B."/>
            <person name="Anantharaman K."/>
            <person name="Thomas B.C."/>
            <person name="Malmstrom R."/>
            <person name="Stieglmeier M."/>
            <person name="Klingl A."/>
            <person name="Woyke T."/>
            <person name="Ryan C.M."/>
            <person name="Banfield J.F."/>
        </authorList>
    </citation>
    <scope>NUCLEOTIDE SEQUENCE [LARGE SCALE GENOMIC DNA]</scope>
    <source>
        <strain evidence="7">CG10_big_fil_rev_8_21_14_0_10_32_10</strain>
    </source>
</reference>
<organism evidence="7 8">
    <name type="scientific">candidate division WWE3 bacterium CG10_big_fil_rev_8_21_14_0_10_32_10</name>
    <dbReference type="NCBI Taxonomy" id="1975090"/>
    <lineage>
        <taxon>Bacteria</taxon>
        <taxon>Katanobacteria</taxon>
    </lineage>
</organism>
<evidence type="ECO:0000313" key="8">
    <source>
        <dbReference type="Proteomes" id="UP000230214"/>
    </source>
</evidence>
<dbReference type="SUPFAM" id="SSF53067">
    <property type="entry name" value="Actin-like ATPase domain"/>
    <property type="match status" value="2"/>
</dbReference>
<evidence type="ECO:0000256" key="2">
    <source>
        <dbReference type="ARBA" id="ARBA00022741"/>
    </source>
</evidence>
<dbReference type="InterPro" id="IPR056546">
    <property type="entry name" value="MreB_MamK-like"/>
</dbReference>
<evidence type="ECO:0000256" key="3">
    <source>
        <dbReference type="ARBA" id="ARBA00022840"/>
    </source>
</evidence>
<dbReference type="NCBIfam" id="NF010539">
    <property type="entry name" value="PRK13927.1"/>
    <property type="match status" value="1"/>
</dbReference>
<dbReference type="GO" id="GO:0005524">
    <property type="term" value="F:ATP binding"/>
    <property type="evidence" value="ECO:0007669"/>
    <property type="project" value="UniProtKB-KW"/>
</dbReference>
<dbReference type="InterPro" id="IPR043129">
    <property type="entry name" value="ATPase_NBD"/>
</dbReference>
<protein>
    <recommendedName>
        <fullName evidence="6">Cell shape-determining protein MreB</fullName>
    </recommendedName>
</protein>
<dbReference type="PRINTS" id="PR01652">
    <property type="entry name" value="SHAPEPROTEIN"/>
</dbReference>
<accession>A0A2H0R9K3</accession>
<dbReference type="Pfam" id="PF06723">
    <property type="entry name" value="MreB_Mbl"/>
    <property type="match status" value="1"/>
</dbReference>
<comment type="caution">
    <text evidence="6">Lacks conserved residue(s) required for the propagation of feature annotation.</text>
</comment>
<evidence type="ECO:0000256" key="5">
    <source>
        <dbReference type="ARBA" id="ARBA00023458"/>
    </source>
</evidence>
<dbReference type="PANTHER" id="PTHR42749">
    <property type="entry name" value="CELL SHAPE-DETERMINING PROTEIN MREB"/>
    <property type="match status" value="1"/>
</dbReference>
<evidence type="ECO:0000256" key="6">
    <source>
        <dbReference type="HAMAP-Rule" id="MF_02207"/>
    </source>
</evidence>
<evidence type="ECO:0000256" key="4">
    <source>
        <dbReference type="ARBA" id="ARBA00022960"/>
    </source>
</evidence>
<keyword evidence="3 6" id="KW-0067">ATP-binding</keyword>
<proteinExistence type="inferred from homology"/>
<comment type="subunit">
    <text evidence="6">Forms polymers.</text>
</comment>
<dbReference type="Proteomes" id="UP000230214">
    <property type="component" value="Unassembled WGS sequence"/>
</dbReference>
<comment type="similarity">
    <text evidence="5 6">Belongs to the FtsA/MreB family.</text>
</comment>
<feature type="binding site" evidence="6">
    <location>
        <begin position="206"/>
        <end position="209"/>
    </location>
    <ligand>
        <name>ATP</name>
        <dbReference type="ChEBI" id="CHEBI:30616"/>
    </ligand>
</feature>
<dbReference type="EMBL" id="PCXU01000034">
    <property type="protein sequence ID" value="PIR43209.1"/>
    <property type="molecule type" value="Genomic_DNA"/>
</dbReference>
<evidence type="ECO:0000256" key="1">
    <source>
        <dbReference type="ARBA" id="ARBA00022490"/>
    </source>
</evidence>
<dbReference type="HAMAP" id="MF_02207">
    <property type="entry name" value="MreB"/>
    <property type="match status" value="1"/>
</dbReference>
<dbReference type="NCBIfam" id="TIGR00904">
    <property type="entry name" value="mreB"/>
    <property type="match status" value="1"/>
</dbReference>